<organism evidence="2 3">
    <name type="scientific">Streptomyces parvus</name>
    <dbReference type="NCBI Taxonomy" id="66428"/>
    <lineage>
        <taxon>Bacteria</taxon>
        <taxon>Bacillati</taxon>
        <taxon>Actinomycetota</taxon>
        <taxon>Actinomycetes</taxon>
        <taxon>Kitasatosporales</taxon>
        <taxon>Streptomycetaceae</taxon>
        <taxon>Streptomyces</taxon>
    </lineage>
</organism>
<accession>A0A7K3RRQ6</accession>
<evidence type="ECO:0000313" key="3">
    <source>
        <dbReference type="Proteomes" id="UP000469670"/>
    </source>
</evidence>
<dbReference type="Gene3D" id="3.90.75.20">
    <property type="match status" value="1"/>
</dbReference>
<dbReference type="RefSeq" id="WP_164200537.1">
    <property type="nucleotide sequence ID" value="NZ_JAAGMP010000314.1"/>
</dbReference>
<keyword evidence="2" id="KW-0255">Endonuclease</keyword>
<dbReference type="GO" id="GO:0004519">
    <property type="term" value="F:endonuclease activity"/>
    <property type="evidence" value="ECO:0007669"/>
    <property type="project" value="UniProtKB-KW"/>
</dbReference>
<evidence type="ECO:0000313" key="2">
    <source>
        <dbReference type="EMBL" id="NEC17906.1"/>
    </source>
</evidence>
<dbReference type="AlphaFoldDB" id="A0A7K3RRQ6"/>
<dbReference type="InterPro" id="IPR044925">
    <property type="entry name" value="His-Me_finger_sf"/>
</dbReference>
<proteinExistence type="predicted"/>
<dbReference type="EMBL" id="JAAGMP010000314">
    <property type="protein sequence ID" value="NEC17906.1"/>
    <property type="molecule type" value="Genomic_DNA"/>
</dbReference>
<name>A0A7K3RRQ6_9ACTN</name>
<protein>
    <submittedName>
        <fullName evidence="2">HNH endonuclease</fullName>
    </submittedName>
</protein>
<keyword evidence="2" id="KW-0378">Hydrolase</keyword>
<reference evidence="2 3" key="1">
    <citation type="submission" date="2020-01" db="EMBL/GenBank/DDBJ databases">
        <title>Insect and environment-associated Actinomycetes.</title>
        <authorList>
            <person name="Currrie C."/>
            <person name="Chevrette M."/>
            <person name="Carlson C."/>
            <person name="Stubbendieck R."/>
            <person name="Wendt-Pienkowski E."/>
        </authorList>
    </citation>
    <scope>NUCLEOTIDE SEQUENCE [LARGE SCALE GENOMIC DNA]</scope>
    <source>
        <strain evidence="2 3">SID7590</strain>
    </source>
</reference>
<comment type="caution">
    <text evidence="2">The sequence shown here is derived from an EMBL/GenBank/DDBJ whole genome shotgun (WGS) entry which is preliminary data.</text>
</comment>
<evidence type="ECO:0000259" key="1">
    <source>
        <dbReference type="Pfam" id="PF13392"/>
    </source>
</evidence>
<feature type="domain" description="HNH nuclease" evidence="1">
    <location>
        <begin position="44"/>
        <end position="82"/>
    </location>
</feature>
<keyword evidence="2" id="KW-0540">Nuclease</keyword>
<sequence length="141" mass="15780">MTKGRSQPGKSNPNWKGGRTIASNGYVLIKQPGHHRADCRGYVYEHIVVAEKAIGRPVVKGEQVHHKNHIKTDNRPENLQVKASRAAHAAEHRKRTDLRGLDEPNVTISCACGCGQKFLRYDATNRPRRYISGHNLRSLAP</sequence>
<dbReference type="Pfam" id="PF13392">
    <property type="entry name" value="HNH_3"/>
    <property type="match status" value="1"/>
</dbReference>
<dbReference type="SUPFAM" id="SSF54060">
    <property type="entry name" value="His-Me finger endonucleases"/>
    <property type="match status" value="1"/>
</dbReference>
<gene>
    <name evidence="2" type="ORF">G3I50_06465</name>
</gene>
<dbReference type="Proteomes" id="UP000469670">
    <property type="component" value="Unassembled WGS sequence"/>
</dbReference>
<dbReference type="InterPro" id="IPR003615">
    <property type="entry name" value="HNH_nuc"/>
</dbReference>